<dbReference type="Proteomes" id="UP000504637">
    <property type="component" value="Unplaced"/>
</dbReference>
<evidence type="ECO:0000256" key="3">
    <source>
        <dbReference type="ARBA" id="ARBA00022827"/>
    </source>
</evidence>
<feature type="region of interest" description="Disordered" evidence="6">
    <location>
        <begin position="1"/>
        <end position="36"/>
    </location>
</feature>
<reference evidence="9" key="1">
    <citation type="submission" date="2020-01" db="EMBL/GenBank/DDBJ databases">
        <authorList>
            <consortium name="DOE Joint Genome Institute"/>
            <person name="Haridas S."/>
            <person name="Albert R."/>
            <person name="Binder M."/>
            <person name="Bloem J."/>
            <person name="Labutti K."/>
            <person name="Salamov A."/>
            <person name="Andreopoulos B."/>
            <person name="Baker S.E."/>
            <person name="Barry K."/>
            <person name="Bills G."/>
            <person name="Bluhm B.H."/>
            <person name="Cannon C."/>
            <person name="Castanera R."/>
            <person name="Culley D.E."/>
            <person name="Daum C."/>
            <person name="Ezra D."/>
            <person name="Gonzalez J.B."/>
            <person name="Henrissat B."/>
            <person name="Kuo A."/>
            <person name="Liang C."/>
            <person name="Lipzen A."/>
            <person name="Lutzoni F."/>
            <person name="Magnuson J."/>
            <person name="Mondo S."/>
            <person name="Nolan M."/>
            <person name="Ohm R."/>
            <person name="Pangilinan J."/>
            <person name="Park H.-J."/>
            <person name="Ramirez L."/>
            <person name="Alfaro M."/>
            <person name="Sun H."/>
            <person name="Tritt A."/>
            <person name="Yoshinaga Y."/>
            <person name="Zwiers L.-H."/>
            <person name="Turgeon B.G."/>
            <person name="Goodwin S.B."/>
            <person name="Spatafora J.W."/>
            <person name="Crous P.W."/>
            <person name="Grigoriev I.V."/>
        </authorList>
    </citation>
    <scope>NUCLEOTIDE SEQUENCE</scope>
    <source>
        <strain evidence="9">CBS 342.82</strain>
    </source>
</reference>
<keyword evidence="3 4" id="KW-0274">FAD</keyword>
<dbReference type="PANTHER" id="PTHR11455">
    <property type="entry name" value="CRYPTOCHROME"/>
    <property type="match status" value="1"/>
</dbReference>
<evidence type="ECO:0000256" key="4">
    <source>
        <dbReference type="PIRSR" id="PIRSR602081-1"/>
    </source>
</evidence>
<dbReference type="AlphaFoldDB" id="A0A6J3LTH4"/>
<dbReference type="PRINTS" id="PR00147">
    <property type="entry name" value="DNAPHOTLYASE"/>
</dbReference>
<dbReference type="SUPFAM" id="SSF52425">
    <property type="entry name" value="Cryptochrome/photolyase, N-terminal domain"/>
    <property type="match status" value="1"/>
</dbReference>
<evidence type="ECO:0000313" key="8">
    <source>
        <dbReference type="Proteomes" id="UP000504637"/>
    </source>
</evidence>
<feature type="coiled-coil region" evidence="5">
    <location>
        <begin position="157"/>
        <end position="184"/>
    </location>
</feature>
<dbReference type="OrthoDB" id="435881at2759"/>
<comment type="cofactor">
    <cofactor evidence="4">
        <name>FAD</name>
        <dbReference type="ChEBI" id="CHEBI:57692"/>
    </cofactor>
    <text evidence="4">Binds 1 FAD per subunit.</text>
</comment>
<dbReference type="InterPro" id="IPR002081">
    <property type="entry name" value="Cryptochrome/DNA_photolyase_1"/>
</dbReference>
<dbReference type="GO" id="GO:0043153">
    <property type="term" value="P:entrainment of circadian clock by photoperiod"/>
    <property type="evidence" value="ECO:0007669"/>
    <property type="project" value="TreeGrafter"/>
</dbReference>
<organism evidence="9">
    <name type="scientific">Dissoconium aciculare CBS 342.82</name>
    <dbReference type="NCBI Taxonomy" id="1314786"/>
    <lineage>
        <taxon>Eukaryota</taxon>
        <taxon>Fungi</taxon>
        <taxon>Dikarya</taxon>
        <taxon>Ascomycota</taxon>
        <taxon>Pezizomycotina</taxon>
        <taxon>Dothideomycetes</taxon>
        <taxon>Dothideomycetidae</taxon>
        <taxon>Mycosphaerellales</taxon>
        <taxon>Dissoconiaceae</taxon>
        <taxon>Dissoconium</taxon>
    </lineage>
</organism>
<keyword evidence="5" id="KW-0175">Coiled coil</keyword>
<dbReference type="RefSeq" id="XP_033456121.1">
    <property type="nucleotide sequence ID" value="XM_033601892.1"/>
</dbReference>
<feature type="binding site" evidence="4">
    <location>
        <position position="295"/>
    </location>
    <ligand>
        <name>FAD</name>
        <dbReference type="ChEBI" id="CHEBI:57692"/>
    </ligand>
</feature>
<dbReference type="PROSITE" id="PS51645">
    <property type="entry name" value="PHR_CRY_ALPHA_BETA"/>
    <property type="match status" value="1"/>
</dbReference>
<dbReference type="GO" id="GO:0003677">
    <property type="term" value="F:DNA binding"/>
    <property type="evidence" value="ECO:0007669"/>
    <property type="project" value="TreeGrafter"/>
</dbReference>
<dbReference type="InterPro" id="IPR036134">
    <property type="entry name" value="Crypto/Photolyase_FAD-like_sf"/>
</dbReference>
<gene>
    <name evidence="9" type="ORF">K489DRAFT_326261</name>
</gene>
<feature type="domain" description="Photolyase/cryptochrome alpha/beta" evidence="7">
    <location>
        <begin position="55"/>
        <end position="191"/>
    </location>
</feature>
<dbReference type="Gene3D" id="1.25.40.80">
    <property type="match status" value="1"/>
</dbReference>
<evidence type="ECO:0000256" key="5">
    <source>
        <dbReference type="SAM" id="Coils"/>
    </source>
</evidence>
<dbReference type="InterPro" id="IPR005101">
    <property type="entry name" value="Cryptochr/Photolyase_FAD-bd"/>
</dbReference>
<feature type="binding site" evidence="4">
    <location>
        <position position="348"/>
    </location>
    <ligand>
        <name>FAD</name>
        <dbReference type="ChEBI" id="CHEBI:57692"/>
    </ligand>
</feature>
<name>A0A6J3LTH4_9PEZI</name>
<dbReference type="Gene3D" id="1.10.579.10">
    <property type="entry name" value="DNA Cyclobutane Dipyrimidine Photolyase, subunit A, domain 3"/>
    <property type="match status" value="1"/>
</dbReference>
<sequence length="541" mass="61854">MSKHARPSSSREPSDPALKHPPTKRAREIDAHPPFHTLAELLEERGSSDSVSPRNVLHWFRSKDLRAEDNRGLHAAGQKAREGKGHLITMYLHSPKDLEWHGTSPARTDFILENLRILKEQLAEENIPLAVIEAPERKDKVDKVLELVEKYDVSHVFANMEYEVDELRRDVKFAKELKEDISLEILHDQTVVVPGELKTGAGGPHKVFTPYHKAWLAETASDPALYDTVPAPKGNSKDAQKDLKALFETAIPSLPSAKTFASDEERDRLRRLWPAGHKAGIDRLQHFLDEKVRDYAAYRSQPARDLGSRLSPYFASGALSVREALQACKKSNNNDSRFDAGDAGIAAWVRELVFREFYRHTMVSTPHDSLNLPHNLNFDKVHWEADEAGWEKWCAGTTGVPFVDAGMRQLRAEAYMHNRLRMNVSSYLSGNLLIDYRRGERFFAENLVDWDLCNNTMGWEPSYTIFNPVSQAERNDPDGEYIRKWVPELRDVPGKAVFAPWKRLSEAEFEKLGYPRPHVDYDETARRAKDRYKHDLHEADP</sequence>
<keyword evidence="2 4" id="KW-0285">Flavoprotein</keyword>
<dbReference type="SUPFAM" id="SSF48173">
    <property type="entry name" value="Cryptochrome/photolyase FAD-binding domain"/>
    <property type="match status" value="1"/>
</dbReference>
<dbReference type="GO" id="GO:0005634">
    <property type="term" value="C:nucleus"/>
    <property type="evidence" value="ECO:0007669"/>
    <property type="project" value="TreeGrafter"/>
</dbReference>
<dbReference type="GeneID" id="54359692"/>
<dbReference type="GO" id="GO:0005737">
    <property type="term" value="C:cytoplasm"/>
    <property type="evidence" value="ECO:0007669"/>
    <property type="project" value="TreeGrafter"/>
</dbReference>
<evidence type="ECO:0000313" key="9">
    <source>
        <dbReference type="RefSeq" id="XP_033456121.1"/>
    </source>
</evidence>
<accession>A0A6J3LTH4</accession>
<feature type="binding site" evidence="4">
    <location>
        <begin position="449"/>
        <end position="451"/>
    </location>
    <ligand>
        <name>FAD</name>
        <dbReference type="ChEBI" id="CHEBI:57692"/>
    </ligand>
</feature>
<dbReference type="PANTHER" id="PTHR11455:SF18">
    <property type="entry name" value="SI:CH1073-390K14.1"/>
    <property type="match status" value="1"/>
</dbReference>
<comment type="similarity">
    <text evidence="1">Belongs to the DNA photolyase class-1 family.</text>
</comment>
<dbReference type="InterPro" id="IPR014729">
    <property type="entry name" value="Rossmann-like_a/b/a_fold"/>
</dbReference>
<evidence type="ECO:0000256" key="2">
    <source>
        <dbReference type="ARBA" id="ARBA00022630"/>
    </source>
</evidence>
<dbReference type="GO" id="GO:0032922">
    <property type="term" value="P:circadian regulation of gene expression"/>
    <property type="evidence" value="ECO:0007669"/>
    <property type="project" value="TreeGrafter"/>
</dbReference>
<dbReference type="InterPro" id="IPR036155">
    <property type="entry name" value="Crypto/Photolyase_N_sf"/>
</dbReference>
<keyword evidence="8" id="KW-1185">Reference proteome</keyword>
<dbReference type="GO" id="GO:0003904">
    <property type="term" value="F:deoxyribodipyrimidine photo-lyase activity"/>
    <property type="evidence" value="ECO:0007669"/>
    <property type="project" value="TreeGrafter"/>
</dbReference>
<feature type="binding site" evidence="4">
    <location>
        <begin position="351"/>
        <end position="358"/>
    </location>
    <ligand>
        <name>FAD</name>
        <dbReference type="ChEBI" id="CHEBI:57692"/>
    </ligand>
</feature>
<dbReference type="GO" id="GO:0071949">
    <property type="term" value="F:FAD binding"/>
    <property type="evidence" value="ECO:0007669"/>
    <property type="project" value="TreeGrafter"/>
</dbReference>
<reference evidence="9" key="2">
    <citation type="submission" date="2020-04" db="EMBL/GenBank/DDBJ databases">
        <authorList>
            <consortium name="NCBI Genome Project"/>
        </authorList>
    </citation>
    <scope>NUCLEOTIDE SEQUENCE</scope>
    <source>
        <strain evidence="9">CBS 342.82</strain>
    </source>
</reference>
<dbReference type="Pfam" id="PF03441">
    <property type="entry name" value="FAD_binding_7"/>
    <property type="match status" value="1"/>
</dbReference>
<dbReference type="Gene3D" id="3.40.50.620">
    <property type="entry name" value="HUPs"/>
    <property type="match status" value="1"/>
</dbReference>
<protein>
    <submittedName>
        <fullName evidence="9">Deoxyribodipyrimidine photo-lyase</fullName>
    </submittedName>
</protein>
<dbReference type="InterPro" id="IPR006050">
    <property type="entry name" value="DNA_photolyase_N"/>
</dbReference>
<evidence type="ECO:0000256" key="6">
    <source>
        <dbReference type="SAM" id="MobiDB-lite"/>
    </source>
</evidence>
<proteinExistence type="inferred from homology"/>
<dbReference type="Pfam" id="PF00875">
    <property type="entry name" value="DNA_photolyase"/>
    <property type="match status" value="1"/>
</dbReference>
<reference evidence="9" key="3">
    <citation type="submission" date="2025-08" db="UniProtKB">
        <authorList>
            <consortium name="RefSeq"/>
        </authorList>
    </citation>
    <scope>IDENTIFICATION</scope>
    <source>
        <strain evidence="9">CBS 342.82</strain>
    </source>
</reference>
<evidence type="ECO:0000259" key="7">
    <source>
        <dbReference type="PROSITE" id="PS51645"/>
    </source>
</evidence>
<evidence type="ECO:0000256" key="1">
    <source>
        <dbReference type="ARBA" id="ARBA00005862"/>
    </source>
</evidence>